<dbReference type="PROSITE" id="PS50275">
    <property type="entry name" value="SAC"/>
    <property type="match status" value="1"/>
</dbReference>
<dbReference type="InterPro" id="IPR043573">
    <property type="entry name" value="Fig4-like"/>
</dbReference>
<dbReference type="PANTHER" id="PTHR45738">
    <property type="entry name" value="POLYPHOSPHOINOSITIDE PHOSPHATASE"/>
    <property type="match status" value="1"/>
</dbReference>
<dbReference type="PANTHER" id="PTHR45738:SF5">
    <property type="entry name" value="POLYPHOSPHOINOSITIDE PHOSPHATASE"/>
    <property type="match status" value="1"/>
</dbReference>
<name>A0A9P3GJJ4_9APHY</name>
<feature type="domain" description="SAC" evidence="5">
    <location>
        <begin position="189"/>
        <end position="243"/>
    </location>
</feature>
<proteinExistence type="predicted"/>
<dbReference type="GO" id="GO:0046856">
    <property type="term" value="P:phosphatidylinositol dephosphorylation"/>
    <property type="evidence" value="ECO:0007669"/>
    <property type="project" value="InterPro"/>
</dbReference>
<evidence type="ECO:0000256" key="3">
    <source>
        <dbReference type="ARBA" id="ARBA00023136"/>
    </source>
</evidence>
<keyword evidence="7" id="KW-1185">Reference proteome</keyword>
<protein>
    <recommendedName>
        <fullName evidence="5">SAC domain-containing protein</fullName>
    </recommendedName>
</protein>
<keyword evidence="2" id="KW-0378">Hydrolase</keyword>
<dbReference type="GO" id="GO:0012505">
    <property type="term" value="C:endomembrane system"/>
    <property type="evidence" value="ECO:0007669"/>
    <property type="project" value="UniProtKB-SubCell"/>
</dbReference>
<evidence type="ECO:0000313" key="6">
    <source>
        <dbReference type="EMBL" id="GJE95429.1"/>
    </source>
</evidence>
<gene>
    <name evidence="6" type="ORF">PsYK624_116130</name>
</gene>
<comment type="caution">
    <text evidence="6">The sequence shown here is derived from an EMBL/GenBank/DDBJ whole genome shotgun (WGS) entry which is preliminary data.</text>
</comment>
<dbReference type="GO" id="GO:0043813">
    <property type="term" value="F:phosphatidylinositol-3,5-bisphosphate 5-phosphatase activity"/>
    <property type="evidence" value="ECO:0007669"/>
    <property type="project" value="InterPro"/>
</dbReference>
<evidence type="ECO:0000259" key="5">
    <source>
        <dbReference type="PROSITE" id="PS50275"/>
    </source>
</evidence>
<dbReference type="OrthoDB" id="405996at2759"/>
<evidence type="ECO:0000256" key="2">
    <source>
        <dbReference type="ARBA" id="ARBA00022801"/>
    </source>
</evidence>
<dbReference type="Proteomes" id="UP000703269">
    <property type="component" value="Unassembled WGS sequence"/>
</dbReference>
<accession>A0A9P3GJJ4</accession>
<comment type="subcellular location">
    <subcellularLocation>
        <location evidence="1">Endomembrane system</location>
    </subcellularLocation>
</comment>
<reference evidence="6 7" key="1">
    <citation type="submission" date="2021-08" db="EMBL/GenBank/DDBJ databases">
        <title>Draft Genome Sequence of Phanerochaete sordida strain YK-624.</title>
        <authorList>
            <person name="Mori T."/>
            <person name="Dohra H."/>
            <person name="Suzuki T."/>
            <person name="Kawagishi H."/>
            <person name="Hirai H."/>
        </authorList>
    </citation>
    <scope>NUCLEOTIDE SEQUENCE [LARGE SCALE GENOMIC DNA]</scope>
    <source>
        <strain evidence="6 7">YK-624</strain>
    </source>
</reference>
<feature type="compositionally biased region" description="Basic and acidic residues" evidence="4">
    <location>
        <begin position="242"/>
        <end position="267"/>
    </location>
</feature>
<feature type="region of interest" description="Disordered" evidence="4">
    <location>
        <begin position="242"/>
        <end position="268"/>
    </location>
</feature>
<evidence type="ECO:0000256" key="1">
    <source>
        <dbReference type="ARBA" id="ARBA00004308"/>
    </source>
</evidence>
<evidence type="ECO:0000313" key="7">
    <source>
        <dbReference type="Proteomes" id="UP000703269"/>
    </source>
</evidence>
<organism evidence="6 7">
    <name type="scientific">Phanerochaete sordida</name>
    <dbReference type="NCBI Taxonomy" id="48140"/>
    <lineage>
        <taxon>Eukaryota</taxon>
        <taxon>Fungi</taxon>
        <taxon>Dikarya</taxon>
        <taxon>Basidiomycota</taxon>
        <taxon>Agaricomycotina</taxon>
        <taxon>Agaricomycetes</taxon>
        <taxon>Polyporales</taxon>
        <taxon>Phanerochaetaceae</taxon>
        <taxon>Phanerochaete</taxon>
    </lineage>
</organism>
<sequence>MQDVRAQTSQAISSTAAAYRFTGRRRRTLWSPSRQLTARPSSGLEVATLTTRSRRHGPVLHCRLEARRRLLRAVRRAHHDPGAHQAARAAADDTLRLLLVCVARVPGTVHPPLGRGQELVGAAAPRTQFAYSSGSLLSCGYLEDIAEESIMMTGFFHSGAVPYNHFVRNEIKHQTKGTYIPWRSRMLLQNGICRTNCVDCLDRPNATQFVFGKCAVSVVDSPSPAFDGDTVNMLTEMYYDHGDVPRPRRHAGDAVHRQRTHEPRRDGPTYAALEQPLARHHRGLPARLRELGARRVQAGRDQPLLRHHRGPHRDACAARRLPQLVPQGAPRAGVRPRRVQAWDPAVCAGARRYWYWPLLFPSLGKHLVYSTNSLWHTPRRADAARAHRAGARPAGRPRHHQRRRILVAGGAGRA</sequence>
<dbReference type="AlphaFoldDB" id="A0A9P3GJJ4"/>
<dbReference type="InterPro" id="IPR002013">
    <property type="entry name" value="SAC_dom"/>
</dbReference>
<keyword evidence="3" id="KW-0472">Membrane</keyword>
<evidence type="ECO:0000256" key="4">
    <source>
        <dbReference type="SAM" id="MobiDB-lite"/>
    </source>
</evidence>
<dbReference type="EMBL" id="BPQB01000048">
    <property type="protein sequence ID" value="GJE95429.1"/>
    <property type="molecule type" value="Genomic_DNA"/>
</dbReference>